<evidence type="ECO:0000313" key="1">
    <source>
        <dbReference type="EMBL" id="AMA67392.1"/>
    </source>
</evidence>
<evidence type="ECO:0000313" key="2">
    <source>
        <dbReference type="Proteomes" id="UP000207650"/>
    </source>
</evidence>
<dbReference type="GO" id="GO:0004674">
    <property type="term" value="F:protein serine/threonine kinase activity"/>
    <property type="evidence" value="ECO:0007669"/>
    <property type="project" value="UniProtKB-KW"/>
</dbReference>
<dbReference type="InterPro" id="IPR011009">
    <property type="entry name" value="Kinase-like_dom_sf"/>
</dbReference>
<dbReference type="KEGG" id="vg:26836954"/>
<gene>
    <name evidence="1" type="primary">ORF36</name>
    <name evidence="1" type="ORF">AOT99_gpORF36</name>
</gene>
<name>A0A109QFP5_9GAMA</name>
<keyword evidence="1" id="KW-0418">Kinase</keyword>
<accession>A0A109QFP5</accession>
<dbReference type="Gene3D" id="1.10.510.10">
    <property type="entry name" value="Transferase(Phosphotransferase) domain 1"/>
    <property type="match status" value="1"/>
</dbReference>
<dbReference type="OrthoDB" id="7740at10239"/>
<sequence length="429" mass="47967">MDNLSLKLLQIPSWSGEQKISPISRDNDMVCGGHCGCNILDFLVKQKSHLSICYGKTSNITVMPPVKWTVCLHDKYSEKNILGKGEYGSVFGISDTECVKTFESQNAFYHEMIVCDLIDIARLRSQCPEKSMSLMFLNSVCIPCKKLFFPRYRGNLETFPHWTSENIPRIVKGFEGLLDAVVFLNEDCGLFHSDISLCNILVGITQNETHLGKLVLTDMGLATLHTGNPQTELALKALNGKPLYDMFVNRNPFLVCKDAYKPACILFRCFILATGDDDMEDSVSPACADMAKVIDISCLAYCLLNVIEKLMDVSKSSPTDRFYLNCTLAENNPIYYVKCLVHKVILLEFLSGLWNTHLSIGANSQGEFDSVILSPTLKKEFISWCENIKALYTTDLFSNSNILLSNIHLRDCLSNLLSLDSFSACGRGD</sequence>
<keyword evidence="1" id="KW-0808">Transferase</keyword>
<reference evidence="1 2" key="1">
    <citation type="journal article" date="2016" name="MSphere">
        <title>Isolation and Characterization of a Novel Gammaherpesvirus from a Microbat Cell Line.</title>
        <authorList>
            <person name="Shabman R.S."/>
            <person name="Shrivastava S."/>
            <person name="Tsibane T."/>
            <person name="Attie O."/>
            <person name="Jayaprakash A."/>
            <person name="Mire C.E."/>
            <person name="Dilley K.E."/>
            <person name="Puri V."/>
            <person name="Stockwell T.B."/>
            <person name="Geisbert T.W."/>
            <person name="Sachidanandam R."/>
            <person name="Basler C.F."/>
        </authorList>
    </citation>
    <scope>NUCLEOTIDE SEQUENCE [LARGE SCALE GENOMIC DNA]</scope>
    <source>
        <strain evidence="1 2">My-HV8/Myotis velifer incautus/USA/FCGHV/2011</strain>
    </source>
</reference>
<protein>
    <submittedName>
        <fullName evidence="1">Tegument serine/threonine protein kinase</fullName>
    </submittedName>
</protein>
<keyword evidence="2" id="KW-1185">Reference proteome</keyword>
<organism evidence="1 2">
    <name type="scientific">Vespertilionid gammaherpesvirus 1</name>
    <dbReference type="NCBI Taxonomy" id="2560830"/>
    <lineage>
        <taxon>Viruses</taxon>
        <taxon>Duplodnaviria</taxon>
        <taxon>Heunggongvirae</taxon>
        <taxon>Peploviricota</taxon>
        <taxon>Herviviricetes</taxon>
        <taxon>Herpesvirales</taxon>
        <taxon>Orthoherpesviridae</taxon>
        <taxon>Gammaherpesvirinae</taxon>
        <taxon>Percavirus</taxon>
        <taxon>Percavirus vespertilionidgamma1</taxon>
    </lineage>
</organism>
<dbReference type="PROSITE" id="PS00109">
    <property type="entry name" value="PROTEIN_KINASE_TYR"/>
    <property type="match status" value="1"/>
</dbReference>
<dbReference type="EMBL" id="KU220026">
    <property type="protein sequence ID" value="AMA67392.1"/>
    <property type="molecule type" value="Genomic_DNA"/>
</dbReference>
<dbReference type="SUPFAM" id="SSF56112">
    <property type="entry name" value="Protein kinase-like (PK-like)"/>
    <property type="match status" value="1"/>
</dbReference>
<dbReference type="InterPro" id="IPR008266">
    <property type="entry name" value="Tyr_kinase_AS"/>
</dbReference>
<keyword evidence="1" id="KW-0723">Serine/threonine-protein kinase</keyword>
<dbReference type="Proteomes" id="UP000207650">
    <property type="component" value="Segment"/>
</dbReference>
<proteinExistence type="predicted"/>